<accession>A0AAC9HP01</accession>
<dbReference type="SUPFAM" id="SSF46689">
    <property type="entry name" value="Homeodomain-like"/>
    <property type="match status" value="1"/>
</dbReference>
<organism evidence="2 3">
    <name type="scientific">Actinoalloteichus hymeniacidonis</name>
    <dbReference type="NCBI Taxonomy" id="340345"/>
    <lineage>
        <taxon>Bacteria</taxon>
        <taxon>Bacillati</taxon>
        <taxon>Actinomycetota</taxon>
        <taxon>Actinomycetes</taxon>
        <taxon>Pseudonocardiales</taxon>
        <taxon>Pseudonocardiaceae</taxon>
        <taxon>Actinoalloteichus</taxon>
    </lineage>
</organism>
<dbReference type="InterPro" id="IPR041583">
    <property type="entry name" value="TetR_C_31"/>
</dbReference>
<sequence length="162" mass="17540">MRVVATHGVAGVSHRTVSKEAGQPATAAAYYFRSIDDLLTAALSSVMDADSTRLRQVVTHGRDGVTGLRAVAELMAWAVGDRAHLLAEYELFLLAARDSALRPPTHRWLEAVAELGRRHTDDPVRVAGLVAAFDGLLLHALLYDEPPSAEEFEAILRMLLSG</sequence>
<protein>
    <submittedName>
        <fullName evidence="2">Transcriptional regulator, TetR family</fullName>
    </submittedName>
</protein>
<reference evidence="3" key="1">
    <citation type="submission" date="2016-03" db="EMBL/GenBank/DDBJ databases">
        <title>Complete genome sequence of the type strain Actinoalloteichus hymeniacidonis DSM 45092.</title>
        <authorList>
            <person name="Schaffert L."/>
            <person name="Albersmeier A."/>
            <person name="Winkler A."/>
            <person name="Kalinowski J."/>
            <person name="Zotchev S."/>
            <person name="Ruckert C."/>
        </authorList>
    </citation>
    <scope>NUCLEOTIDE SEQUENCE [LARGE SCALE GENOMIC DNA]</scope>
    <source>
        <strain evidence="3">HPA177(T) (DSM 45092(T))</strain>
    </source>
</reference>
<dbReference type="AlphaFoldDB" id="A0AAC9HP01"/>
<name>A0AAC9HP01_9PSEU</name>
<proteinExistence type="predicted"/>
<dbReference type="Proteomes" id="UP000095210">
    <property type="component" value="Chromosome"/>
</dbReference>
<dbReference type="Pfam" id="PF17940">
    <property type="entry name" value="TetR_C_31"/>
    <property type="match status" value="1"/>
</dbReference>
<evidence type="ECO:0000313" key="3">
    <source>
        <dbReference type="Proteomes" id="UP000095210"/>
    </source>
</evidence>
<keyword evidence="3" id="KW-1185">Reference proteome</keyword>
<dbReference type="Gene3D" id="1.10.357.10">
    <property type="entry name" value="Tetracycline Repressor, domain 2"/>
    <property type="match status" value="1"/>
</dbReference>
<evidence type="ECO:0000259" key="1">
    <source>
        <dbReference type="Pfam" id="PF17940"/>
    </source>
</evidence>
<feature type="domain" description="Tetracyclin repressor-like C-terminal group 31" evidence="1">
    <location>
        <begin position="70"/>
        <end position="161"/>
    </location>
</feature>
<dbReference type="InterPro" id="IPR036271">
    <property type="entry name" value="Tet_transcr_reg_TetR-rel_C_sf"/>
</dbReference>
<dbReference type="KEGG" id="ahm:TL08_10615"/>
<gene>
    <name evidence="2" type="ORF">TL08_10615</name>
</gene>
<dbReference type="SUPFAM" id="SSF48498">
    <property type="entry name" value="Tetracyclin repressor-like, C-terminal domain"/>
    <property type="match status" value="1"/>
</dbReference>
<dbReference type="EMBL" id="CP014859">
    <property type="protein sequence ID" value="AOS62937.1"/>
    <property type="molecule type" value="Genomic_DNA"/>
</dbReference>
<dbReference type="InterPro" id="IPR009057">
    <property type="entry name" value="Homeodomain-like_sf"/>
</dbReference>
<evidence type="ECO:0000313" key="2">
    <source>
        <dbReference type="EMBL" id="AOS62937.1"/>
    </source>
</evidence>